<evidence type="ECO:0000259" key="13">
    <source>
        <dbReference type="Pfam" id="PF00149"/>
    </source>
</evidence>
<gene>
    <name evidence="15" type="ORF">SUNI508_05304</name>
</gene>
<dbReference type="CDD" id="cd07962">
    <property type="entry name" value="Anticodon_Ia_Val"/>
    <property type="match status" value="1"/>
</dbReference>
<evidence type="ECO:0000256" key="3">
    <source>
        <dbReference type="ARBA" id="ARBA00022598"/>
    </source>
</evidence>
<evidence type="ECO:0000259" key="12">
    <source>
        <dbReference type="Pfam" id="PF00133"/>
    </source>
</evidence>
<feature type="domain" description="Calcineurin-like phosphoesterase" evidence="13">
    <location>
        <begin position="75"/>
        <end position="285"/>
    </location>
</feature>
<feature type="domain" description="Aminoacyl-tRNA synthetase class Ia" evidence="12">
    <location>
        <begin position="875"/>
        <end position="916"/>
    </location>
</feature>
<feature type="compositionally biased region" description="Basic residues" evidence="10">
    <location>
        <begin position="454"/>
        <end position="463"/>
    </location>
</feature>
<organism evidence="15 16">
    <name type="scientific">Seiridium unicorne</name>
    <dbReference type="NCBI Taxonomy" id="138068"/>
    <lineage>
        <taxon>Eukaryota</taxon>
        <taxon>Fungi</taxon>
        <taxon>Dikarya</taxon>
        <taxon>Ascomycota</taxon>
        <taxon>Pezizomycotina</taxon>
        <taxon>Sordariomycetes</taxon>
        <taxon>Xylariomycetidae</taxon>
        <taxon>Amphisphaeriales</taxon>
        <taxon>Sporocadaceae</taxon>
        <taxon>Seiridium</taxon>
    </lineage>
</organism>
<dbReference type="PRINTS" id="PR00986">
    <property type="entry name" value="TRNASYNTHVAL"/>
</dbReference>
<evidence type="ECO:0000313" key="15">
    <source>
        <dbReference type="EMBL" id="KAK9422004.1"/>
    </source>
</evidence>
<dbReference type="InterPro" id="IPR037118">
    <property type="entry name" value="Val-tRNA_synth_C_sf"/>
</dbReference>
<feature type="region of interest" description="Disordered" evidence="10">
    <location>
        <begin position="736"/>
        <end position="847"/>
    </location>
</feature>
<feature type="compositionally biased region" description="Acidic residues" evidence="10">
    <location>
        <begin position="643"/>
        <end position="656"/>
    </location>
</feature>
<keyword evidence="16" id="KW-1185">Reference proteome</keyword>
<feature type="compositionally biased region" description="Basic residues" evidence="10">
    <location>
        <begin position="375"/>
        <end position="390"/>
    </location>
</feature>
<feature type="signal peptide" evidence="11">
    <location>
        <begin position="1"/>
        <end position="20"/>
    </location>
</feature>
<dbReference type="NCBIfam" id="TIGR00422">
    <property type="entry name" value="valS"/>
    <property type="match status" value="1"/>
</dbReference>
<evidence type="ECO:0000256" key="8">
    <source>
        <dbReference type="ARBA" id="ARBA00029936"/>
    </source>
</evidence>
<feature type="region of interest" description="Disordered" evidence="10">
    <location>
        <begin position="611"/>
        <end position="668"/>
    </location>
</feature>
<evidence type="ECO:0000256" key="5">
    <source>
        <dbReference type="ARBA" id="ARBA00022840"/>
    </source>
</evidence>
<dbReference type="SUPFAM" id="SSF56300">
    <property type="entry name" value="Metallo-dependent phosphatases"/>
    <property type="match status" value="1"/>
</dbReference>
<dbReference type="Pfam" id="PF08264">
    <property type="entry name" value="Anticodon_1"/>
    <property type="match status" value="1"/>
</dbReference>
<keyword evidence="4" id="KW-0547">Nucleotide-binding</keyword>
<keyword evidence="3 15" id="KW-0436">Ligase</keyword>
<feature type="region of interest" description="Disordered" evidence="10">
    <location>
        <begin position="441"/>
        <end position="469"/>
    </location>
</feature>
<dbReference type="InterPro" id="IPR013155">
    <property type="entry name" value="M/V/L/I-tRNA-synth_anticd-bd"/>
</dbReference>
<dbReference type="CDD" id="cd00817">
    <property type="entry name" value="ValRS_core"/>
    <property type="match status" value="1"/>
</dbReference>
<dbReference type="InterPro" id="IPR004843">
    <property type="entry name" value="Calcineurin-like_PHP"/>
</dbReference>
<reference evidence="15 16" key="1">
    <citation type="journal article" date="2024" name="J. Plant Pathol.">
        <title>Sequence and assembly of the genome of Seiridium unicorne, isolate CBS 538.82, causal agent of cypress canker disease.</title>
        <authorList>
            <person name="Scali E."/>
            <person name="Rocca G.D."/>
            <person name="Danti R."/>
            <person name="Garbelotto M."/>
            <person name="Barberini S."/>
            <person name="Baroncelli R."/>
            <person name="Emiliani G."/>
        </authorList>
    </citation>
    <scope>NUCLEOTIDE SEQUENCE [LARGE SCALE GENOMIC DNA]</scope>
    <source>
        <strain evidence="15 16">BM-138-508</strain>
    </source>
</reference>
<dbReference type="GO" id="GO:0016874">
    <property type="term" value="F:ligase activity"/>
    <property type="evidence" value="ECO:0007669"/>
    <property type="project" value="UniProtKB-KW"/>
</dbReference>
<keyword evidence="7" id="KW-0030">Aminoacyl-tRNA synthetase</keyword>
<dbReference type="EMBL" id="JARVKF010000146">
    <property type="protein sequence ID" value="KAK9422004.1"/>
    <property type="molecule type" value="Genomic_DNA"/>
</dbReference>
<dbReference type="InterPro" id="IPR029052">
    <property type="entry name" value="Metallo-depent_PP-like"/>
</dbReference>
<evidence type="ECO:0000313" key="16">
    <source>
        <dbReference type="Proteomes" id="UP001408356"/>
    </source>
</evidence>
<protein>
    <recommendedName>
        <fullName evidence="2">valine--tRNA ligase</fullName>
        <ecNumber evidence="2">6.1.1.9</ecNumber>
    </recommendedName>
    <alternativeName>
        <fullName evidence="8">Valyl-tRNA synthetase</fullName>
    </alternativeName>
</protein>
<keyword evidence="6" id="KW-0648">Protein biosynthesis</keyword>
<dbReference type="SUPFAM" id="SSF47323">
    <property type="entry name" value="Anticodon-binding domain of a subclass of class I aminoacyl-tRNA synthetases"/>
    <property type="match status" value="1"/>
</dbReference>
<evidence type="ECO:0000256" key="11">
    <source>
        <dbReference type="SAM" id="SignalP"/>
    </source>
</evidence>
<dbReference type="InterPro" id="IPR002303">
    <property type="entry name" value="Valyl-tRNA_ligase"/>
</dbReference>
<dbReference type="Gene3D" id="3.40.50.620">
    <property type="entry name" value="HUPs"/>
    <property type="match status" value="3"/>
</dbReference>
<feature type="domain" description="Methionyl/Valyl/Leucyl/Isoleucyl-tRNA synthetase anticodon-binding" evidence="14">
    <location>
        <begin position="1497"/>
        <end position="1644"/>
    </location>
</feature>
<evidence type="ECO:0000256" key="9">
    <source>
        <dbReference type="ARBA" id="ARBA00047552"/>
    </source>
</evidence>
<dbReference type="InterPro" id="IPR002300">
    <property type="entry name" value="aa-tRNA-synth_Ia"/>
</dbReference>
<evidence type="ECO:0000256" key="7">
    <source>
        <dbReference type="ARBA" id="ARBA00023146"/>
    </source>
</evidence>
<dbReference type="Gene3D" id="3.60.21.10">
    <property type="match status" value="1"/>
</dbReference>
<dbReference type="InterPro" id="IPR014729">
    <property type="entry name" value="Rossmann-like_a/b/a_fold"/>
</dbReference>
<dbReference type="Pfam" id="PF00133">
    <property type="entry name" value="tRNA-synt_1"/>
    <property type="match status" value="2"/>
</dbReference>
<keyword evidence="5" id="KW-0067">ATP-binding</keyword>
<dbReference type="PANTHER" id="PTHR11946">
    <property type="entry name" value="VALYL-TRNA SYNTHETASES"/>
    <property type="match status" value="1"/>
</dbReference>
<feature type="compositionally biased region" description="Low complexity" evidence="10">
    <location>
        <begin position="812"/>
        <end position="825"/>
    </location>
</feature>
<feature type="chain" id="PRO_5045325262" description="valine--tRNA ligase" evidence="11">
    <location>
        <begin position="21"/>
        <end position="1779"/>
    </location>
</feature>
<dbReference type="InterPro" id="IPR009080">
    <property type="entry name" value="tRNAsynth_Ia_anticodon-bd"/>
</dbReference>
<dbReference type="Gene3D" id="1.10.287.380">
    <property type="entry name" value="Valyl-tRNA synthetase, C-terminal domain"/>
    <property type="match status" value="1"/>
</dbReference>
<comment type="similarity">
    <text evidence="1">Belongs to the class-I aminoacyl-tRNA synthetase family.</text>
</comment>
<dbReference type="SUPFAM" id="SSF50677">
    <property type="entry name" value="ValRS/IleRS/LeuRS editing domain"/>
    <property type="match status" value="1"/>
</dbReference>
<sequence>MELRAVFILAAALLPAVVIAAPVEGAQHAIELQAVATPGRPTEAGYACHRGKGPAGYYGAETSDCDTPLSLVNATFDWIEEHLKDNIDFVIWTGDSARHDSDDAYDRSEKDVVRSNRMIADMFQSKLSDSTGLSIPVIPTFGNNDILPHNIMVGGPSKWLRWYTDIWKSFIPESQRHTFELGGWFFTEVIPNKLVVFSLNTLYFFNRNAGIDDCVHPTEPGFKQMEWLRIQLQFLRNRGMKAILMGHVPPARTSGKENWDETCWQKYTLWLQQYRDVIVGSLYGHMNMDHFILQDTRDINLNYLETSSKEYKAYVEEKKQHAKKPKLHVAGDVNRDGFYIRSGADYLTELRNEWAKLPKAAMHANIEDDFDSESKKKKKPKKPKKPKKHPLGGEWAERYQLSLVSPSIVPNYFPTIRVFEYNITGMEDLPTWRDLIRDSKPKQDEHVDFDAEVKKHKKGKKGKPAKDPYLIVPEPPATTAPPGPAYSPQPLTLTGYTQYYANLTYLNNDARDFIDGPNKPKKLDFPNDAQDLVGNPAEDELSKARWNEGVHKGKKPGHKPKPRPFQFEIEYSTFDDKLYKIKDLTVGNMVKLAYRIGQVGAKSKALGEDFEDDETNELESPQHSSDDEDEDEDEEGTNRGFADESDTGADDDDDVDSESHNSKKGKKKHKKRNKIWLHFLRYAFVSTASEKELKKVSPFRTNLPFTYAAMATNSGRGNQSHADADVCCCAVGASEGPSKVGEGAPPPLSKDVKESVTAGQADGAGVHAAGQDAATAPAETKVKSAKEFPPKVERERKKAEKNAKFAEKQKAKAAQADQQAQQAASKPKKEKAPKPVDEPLPPYVEDTPVGEKKRLKSLEDPHFKAYNPIAVESAWYEWWEKEGFFKPEFKADGKVKDEGAFTIVIPPPNVTGALHMMEPYAWQDDTMAPWMIDLVWKWKDEYHARINKAQRKMGGSTDWSREAFTMDKNLSAAVSETFVKLHEEGIIYRANRLVNWSTELRTALSNLEVINKELPGRTLIEVPGYNSKIEFGIIVHFKYPIEGSEETIEVATTRPETMLGDTGIAVHPDDDRYKHLIGKRAVHPFIPDRLMPIVADTYVDKEFGTGAVKITPAHDPNDFALGQRHKLEFINILTDDGVMNEHTGSFKGQKRFDVRYSIQEALKERGLYVDKKDNPMTVPICERSGDVIEPLLKPQWWMRMKELAEPAIAAVKDGRIKIKPETAERSYFRWMESINDWCLSRQLWWGHQCPVYFAQIEGETNDEADGEMWFAGRDEEEARAKAEKALPGKKFTLKRDEDVLDTWFSSGLWPFSTLGWPNKTPDLAKLYPTSLLETGWDILFFWIARMIMLGLKMVGDVPFKEVYCHSLVRDSEGRKMSKSLGNVIDPLDVISGIALEGLNKKLYEGNLKESEVEKAKKYQKTAFPDGIPECGGDALRFCMVNYTTGGGDINFDIKVMHAYRKFCNKIYQATKYVLGKLDQGYTPPSTGKLTGKESLAEQWILHKMNQTVKEVNEAMLNREFNAATTTIYTYWYNLLCDVFIENSKAIIQEGAEEEKRSAVNTLYTALDNALKLIHPFMPFLTEELWQRLPRRKGDDTRSIMIARYPVYDSELDNPTAEAAYELVLGSSKGIRSLMAEYALKDEAKVFVQTYNETAHKTAIEQVQSIKSLSGKGVTSIEVLPGTDARPAGCVAYPVSSAATVFLHVKGRVDIDSEIDKANKKLQKTRASIQKQQKLLNDKAYQEKADASLQEQDRKRLADFENEAKGFEGTIKQFEGLKLE</sequence>
<feature type="compositionally biased region" description="Acidic residues" evidence="10">
    <location>
        <begin position="626"/>
        <end position="635"/>
    </location>
</feature>
<accession>A0ABR2V5C5</accession>
<evidence type="ECO:0000256" key="4">
    <source>
        <dbReference type="ARBA" id="ARBA00022741"/>
    </source>
</evidence>
<dbReference type="SUPFAM" id="SSF52374">
    <property type="entry name" value="Nucleotidylyl transferase"/>
    <property type="match status" value="1"/>
</dbReference>
<feature type="domain" description="Aminoacyl-tRNA synthetase class Ia" evidence="12">
    <location>
        <begin position="932"/>
        <end position="1452"/>
    </location>
</feature>
<dbReference type="Pfam" id="PF00149">
    <property type="entry name" value="Metallophos"/>
    <property type="match status" value="1"/>
</dbReference>
<evidence type="ECO:0000256" key="6">
    <source>
        <dbReference type="ARBA" id="ARBA00022917"/>
    </source>
</evidence>
<name>A0ABR2V5C5_9PEZI</name>
<dbReference type="PANTHER" id="PTHR11946:SF109">
    <property type="entry name" value="VALINE--TRNA LIGASE"/>
    <property type="match status" value="1"/>
</dbReference>
<dbReference type="InterPro" id="IPR033705">
    <property type="entry name" value="Anticodon_Ia_Val"/>
</dbReference>
<comment type="catalytic activity">
    <reaction evidence="9">
        <text>tRNA(Val) + L-valine + ATP = L-valyl-tRNA(Val) + AMP + diphosphate</text>
        <dbReference type="Rhea" id="RHEA:10704"/>
        <dbReference type="Rhea" id="RHEA-COMP:9672"/>
        <dbReference type="Rhea" id="RHEA-COMP:9708"/>
        <dbReference type="ChEBI" id="CHEBI:30616"/>
        <dbReference type="ChEBI" id="CHEBI:33019"/>
        <dbReference type="ChEBI" id="CHEBI:57762"/>
        <dbReference type="ChEBI" id="CHEBI:78442"/>
        <dbReference type="ChEBI" id="CHEBI:78537"/>
        <dbReference type="ChEBI" id="CHEBI:456215"/>
        <dbReference type="EC" id="6.1.1.9"/>
    </reaction>
</comment>
<feature type="compositionally biased region" description="Basic and acidic residues" evidence="10">
    <location>
        <begin position="441"/>
        <end position="453"/>
    </location>
</feature>
<dbReference type="EC" id="6.1.1.9" evidence="2"/>
<feature type="compositionally biased region" description="Basic and acidic residues" evidence="10">
    <location>
        <begin position="780"/>
        <end position="810"/>
    </location>
</feature>
<evidence type="ECO:0000256" key="2">
    <source>
        <dbReference type="ARBA" id="ARBA00013169"/>
    </source>
</evidence>
<dbReference type="Gene3D" id="1.10.730.10">
    <property type="entry name" value="Isoleucyl-tRNA Synthetase, Domain 1"/>
    <property type="match status" value="1"/>
</dbReference>
<evidence type="ECO:0000256" key="10">
    <source>
        <dbReference type="SAM" id="MobiDB-lite"/>
    </source>
</evidence>
<dbReference type="Gene3D" id="3.90.740.10">
    <property type="entry name" value="Valyl/Leucyl/Isoleucyl-tRNA synthetase, editing domain"/>
    <property type="match status" value="1"/>
</dbReference>
<evidence type="ECO:0000256" key="1">
    <source>
        <dbReference type="ARBA" id="ARBA00005594"/>
    </source>
</evidence>
<dbReference type="Proteomes" id="UP001408356">
    <property type="component" value="Unassembled WGS sequence"/>
</dbReference>
<feature type="region of interest" description="Disordered" evidence="10">
    <location>
        <begin position="368"/>
        <end position="393"/>
    </location>
</feature>
<evidence type="ECO:0000259" key="14">
    <source>
        <dbReference type="Pfam" id="PF08264"/>
    </source>
</evidence>
<keyword evidence="11" id="KW-0732">Signal</keyword>
<dbReference type="InterPro" id="IPR009008">
    <property type="entry name" value="Val/Leu/Ile-tRNA-synth_edit"/>
</dbReference>
<dbReference type="NCBIfam" id="NF004349">
    <property type="entry name" value="PRK05729.1"/>
    <property type="match status" value="1"/>
</dbReference>
<proteinExistence type="inferred from homology"/>
<comment type="caution">
    <text evidence="15">The sequence shown here is derived from an EMBL/GenBank/DDBJ whole genome shotgun (WGS) entry which is preliminary data.</text>
</comment>